<keyword evidence="2" id="KW-0808">Transferase</keyword>
<dbReference type="OrthoDB" id="9796171at2"/>
<dbReference type="EMBL" id="CP019640">
    <property type="protein sequence ID" value="AQQ52107.1"/>
    <property type="molecule type" value="Genomic_DNA"/>
</dbReference>
<keyword evidence="3" id="KW-1185">Reference proteome</keyword>
<reference evidence="2 3" key="1">
    <citation type="submission" date="2017-02" db="EMBL/GenBank/DDBJ databases">
        <title>The complete genomic sequence of a novel cold adapted crude oil-degrading bacterium Planococcus qaidamina Y42.</title>
        <authorList>
            <person name="Yang R."/>
        </authorList>
    </citation>
    <scope>NUCLEOTIDE SEQUENCE [LARGE SCALE GENOMIC DNA]</scope>
    <source>
        <strain evidence="2 3">Y42</strain>
    </source>
</reference>
<name>A0A1Q2KWC7_9BACL</name>
<dbReference type="Gene3D" id="3.40.630.30">
    <property type="match status" value="1"/>
</dbReference>
<dbReference type="SUPFAM" id="SSF55729">
    <property type="entry name" value="Acyl-CoA N-acyltransferases (Nat)"/>
    <property type="match status" value="1"/>
</dbReference>
<dbReference type="Proteomes" id="UP000188184">
    <property type="component" value="Chromosome"/>
</dbReference>
<sequence>MEWKAYRFNELTINELHDIFRLRVNVFVVEQNCAYPEVDGLDPHCTHLVAKTGGRIAAYARLVPGGLKGELPAIGRVIVVPEARGTGLGRELVQRSRDFIINEWEEKEIFLQGQSHLEAFYASLGFESVSAEYLDDGIPHIDMKFSKN</sequence>
<organism evidence="2 3">
    <name type="scientific">Planococcus lenghuensis</name>
    <dbReference type="NCBI Taxonomy" id="2213202"/>
    <lineage>
        <taxon>Bacteria</taxon>
        <taxon>Bacillati</taxon>
        <taxon>Bacillota</taxon>
        <taxon>Bacilli</taxon>
        <taxon>Bacillales</taxon>
        <taxon>Caryophanaceae</taxon>
        <taxon>Planococcus</taxon>
    </lineage>
</organism>
<evidence type="ECO:0000313" key="3">
    <source>
        <dbReference type="Proteomes" id="UP000188184"/>
    </source>
</evidence>
<accession>A0A1Q2KWC7</accession>
<proteinExistence type="predicted"/>
<dbReference type="GO" id="GO:0016747">
    <property type="term" value="F:acyltransferase activity, transferring groups other than amino-acyl groups"/>
    <property type="evidence" value="ECO:0007669"/>
    <property type="project" value="InterPro"/>
</dbReference>
<dbReference type="InterPro" id="IPR016181">
    <property type="entry name" value="Acyl_CoA_acyltransferase"/>
</dbReference>
<evidence type="ECO:0000313" key="2">
    <source>
        <dbReference type="EMBL" id="AQQ52107.1"/>
    </source>
</evidence>
<dbReference type="CDD" id="cd04301">
    <property type="entry name" value="NAT_SF"/>
    <property type="match status" value="1"/>
</dbReference>
<dbReference type="AlphaFoldDB" id="A0A1Q2KWC7"/>
<dbReference type="InterPro" id="IPR000182">
    <property type="entry name" value="GNAT_dom"/>
</dbReference>
<protein>
    <submittedName>
        <fullName evidence="2">GNAT family N-acetyltransferase</fullName>
    </submittedName>
</protein>
<evidence type="ECO:0000259" key="1">
    <source>
        <dbReference type="Pfam" id="PF13673"/>
    </source>
</evidence>
<feature type="domain" description="N-acetyltransferase" evidence="1">
    <location>
        <begin position="37"/>
        <end position="145"/>
    </location>
</feature>
<dbReference type="RefSeq" id="WP_077587979.1">
    <property type="nucleotide sequence ID" value="NZ_CP019640.1"/>
</dbReference>
<dbReference type="KEGG" id="pmar:B0X71_02520"/>
<gene>
    <name evidence="2" type="ORF">B0X71_02520</name>
</gene>
<dbReference type="Pfam" id="PF13673">
    <property type="entry name" value="Acetyltransf_10"/>
    <property type="match status" value="1"/>
</dbReference>